<proteinExistence type="predicted"/>
<sequence length="266" mass="27337">MGASSRARFALAALMAGLVAAMGDKSASHTVPAPFEVDLLFPRNETYAPSWLMPIVFAVQNPPLTVPPLSASIEWAVWEGNDTGSPGSARAGFGDVAATNPAPSNPNLLSVAVNTISYPEGVWTLAWYVQYDTCGGPRRGENFTTVFTVSKSGKAIDIEAATSSDTCGTAEAQAFNVTSPVQCGTLDPSPTTNPCAVTINSAAVSSISALAKATGAVCTSYSTNLTCQDPRPPPGQPSAANPRVAASSTLHVLTLLAALVAMVHLV</sequence>
<feature type="chain" id="PRO_5028232703" description="DUF7136 domain-containing protein" evidence="1">
    <location>
        <begin position="22"/>
        <end position="266"/>
    </location>
</feature>
<dbReference type="EMBL" id="BLZH01000011">
    <property type="protein sequence ID" value="GFP58989.1"/>
    <property type="molecule type" value="Genomic_DNA"/>
</dbReference>
<dbReference type="OrthoDB" id="4490227at2759"/>
<accession>A0A6V8R298</accession>
<keyword evidence="1" id="KW-0732">Signal</keyword>
<reference evidence="3 4" key="1">
    <citation type="submission" date="2020-07" db="EMBL/GenBank/DDBJ databases">
        <title>Trichoderma asperellum IC-1 whole genome shotgun sequence.</title>
        <authorList>
            <person name="Kanamasa S."/>
            <person name="Takahashi H."/>
        </authorList>
    </citation>
    <scope>NUCLEOTIDE SEQUENCE [LARGE SCALE GENOMIC DNA]</scope>
    <source>
        <strain evidence="3 4">IC-1</strain>
    </source>
</reference>
<comment type="caution">
    <text evidence="3">The sequence shown here is derived from an EMBL/GenBank/DDBJ whole genome shotgun (WGS) entry which is preliminary data.</text>
</comment>
<feature type="signal peptide" evidence="1">
    <location>
        <begin position="1"/>
        <end position="21"/>
    </location>
</feature>
<evidence type="ECO:0000313" key="4">
    <source>
        <dbReference type="Proteomes" id="UP000517252"/>
    </source>
</evidence>
<dbReference type="Proteomes" id="UP000517252">
    <property type="component" value="Unassembled WGS sequence"/>
</dbReference>
<dbReference type="Pfam" id="PF23584">
    <property type="entry name" value="DUF7136"/>
    <property type="match status" value="1"/>
</dbReference>
<dbReference type="InterPro" id="IPR055560">
    <property type="entry name" value="DUF7136"/>
</dbReference>
<name>A0A6V8R298_TRIAP</name>
<organism evidence="3 4">
    <name type="scientific">Trichoderma asperellum</name>
    <name type="common">Filamentous fungus</name>
    <dbReference type="NCBI Taxonomy" id="101201"/>
    <lineage>
        <taxon>Eukaryota</taxon>
        <taxon>Fungi</taxon>
        <taxon>Dikarya</taxon>
        <taxon>Ascomycota</taxon>
        <taxon>Pezizomycotina</taxon>
        <taxon>Sordariomycetes</taxon>
        <taxon>Hypocreomycetidae</taxon>
        <taxon>Hypocreales</taxon>
        <taxon>Hypocreaceae</taxon>
        <taxon>Trichoderma</taxon>
    </lineage>
</organism>
<evidence type="ECO:0000259" key="2">
    <source>
        <dbReference type="Pfam" id="PF23584"/>
    </source>
</evidence>
<protein>
    <recommendedName>
        <fullName evidence="2">DUF7136 domain-containing protein</fullName>
    </recommendedName>
</protein>
<dbReference type="AlphaFoldDB" id="A0A6V8R298"/>
<feature type="domain" description="DUF7136" evidence="2">
    <location>
        <begin position="32"/>
        <end position="227"/>
    </location>
</feature>
<gene>
    <name evidence="3" type="ORF">TASIC1_0011035600</name>
</gene>
<evidence type="ECO:0000313" key="3">
    <source>
        <dbReference type="EMBL" id="GFP58989.1"/>
    </source>
</evidence>
<evidence type="ECO:0000256" key="1">
    <source>
        <dbReference type="SAM" id="SignalP"/>
    </source>
</evidence>